<dbReference type="Pfam" id="PF04082">
    <property type="entry name" value="Fungal_trans"/>
    <property type="match status" value="1"/>
</dbReference>
<dbReference type="PANTHER" id="PTHR46910:SF3">
    <property type="entry name" value="HALOTOLERANCE PROTEIN 9-RELATED"/>
    <property type="match status" value="1"/>
</dbReference>
<organism evidence="7 8">
    <name type="scientific">Clonostachys rhizophaga</name>
    <dbReference type="NCBI Taxonomy" id="160324"/>
    <lineage>
        <taxon>Eukaryota</taxon>
        <taxon>Fungi</taxon>
        <taxon>Dikarya</taxon>
        <taxon>Ascomycota</taxon>
        <taxon>Pezizomycotina</taxon>
        <taxon>Sordariomycetes</taxon>
        <taxon>Hypocreomycetidae</taxon>
        <taxon>Hypocreales</taxon>
        <taxon>Bionectriaceae</taxon>
        <taxon>Clonostachys</taxon>
    </lineage>
</organism>
<dbReference type="GO" id="GO:0006351">
    <property type="term" value="P:DNA-templated transcription"/>
    <property type="evidence" value="ECO:0007669"/>
    <property type="project" value="InterPro"/>
</dbReference>
<keyword evidence="2" id="KW-0479">Metal-binding</keyword>
<reference evidence="7" key="1">
    <citation type="submission" date="2021-10" db="EMBL/GenBank/DDBJ databases">
        <authorList>
            <person name="Piombo E."/>
        </authorList>
    </citation>
    <scope>NUCLEOTIDE SEQUENCE</scope>
</reference>
<evidence type="ECO:0000313" key="7">
    <source>
        <dbReference type="EMBL" id="CAH0025290.1"/>
    </source>
</evidence>
<keyword evidence="4" id="KW-0539">Nucleus</keyword>
<dbReference type="InterPro" id="IPR050987">
    <property type="entry name" value="AtrR-like"/>
</dbReference>
<dbReference type="GO" id="GO:0005634">
    <property type="term" value="C:nucleus"/>
    <property type="evidence" value="ECO:0007669"/>
    <property type="project" value="UniProtKB-SubCell"/>
</dbReference>
<evidence type="ECO:0000256" key="3">
    <source>
        <dbReference type="ARBA" id="ARBA00023125"/>
    </source>
</evidence>
<evidence type="ECO:0000256" key="5">
    <source>
        <dbReference type="SAM" id="MobiDB-lite"/>
    </source>
</evidence>
<feature type="compositionally biased region" description="Basic and acidic residues" evidence="5">
    <location>
        <begin position="1"/>
        <end position="16"/>
    </location>
</feature>
<evidence type="ECO:0000259" key="6">
    <source>
        <dbReference type="SMART" id="SM00906"/>
    </source>
</evidence>
<feature type="region of interest" description="Disordered" evidence="5">
    <location>
        <begin position="92"/>
        <end position="125"/>
    </location>
</feature>
<evidence type="ECO:0000256" key="2">
    <source>
        <dbReference type="ARBA" id="ARBA00022723"/>
    </source>
</evidence>
<name>A0A9N9VMZ0_9HYPO</name>
<dbReference type="InterPro" id="IPR007219">
    <property type="entry name" value="XnlR_reg_dom"/>
</dbReference>
<dbReference type="CDD" id="cd12148">
    <property type="entry name" value="fungal_TF_MHR"/>
    <property type="match status" value="1"/>
</dbReference>
<proteinExistence type="predicted"/>
<dbReference type="EMBL" id="CABFNQ020000709">
    <property type="protein sequence ID" value="CAH0025290.1"/>
    <property type="molecule type" value="Genomic_DNA"/>
</dbReference>
<comment type="caution">
    <text evidence="7">The sequence shown here is derived from an EMBL/GenBank/DDBJ whole genome shotgun (WGS) entry which is preliminary data.</text>
</comment>
<comment type="subcellular location">
    <subcellularLocation>
        <location evidence="1">Nucleus</location>
    </subcellularLocation>
</comment>
<gene>
    <name evidence="7" type="ORF">CRHIZ90672A_00015824</name>
</gene>
<sequence>MPEQDSSKDADPREIEANPLAGQTYQPVTEISPAFGDPDLAPFWDQMEGLGEVNPDDLSHHLHPYDVGDSSNFLEASTLNDTLDGQYDLGRDFISAPQTSDGPSMRHPTENSISDSSLPRIRDRGTPNGKVSSIDLLTRKDLRLARLQQSTLPGVFVSKNEAATSYIGFNSVGATLGLCIKDALESQQLPLKSSSLGFLIEASAHISHGIRSSSLSDFLLQDLLPHQLALKYSKGNARFQNLANLVAELRKFCHGTAYLRNINAFYPVVDEASYPEQMERFYTAERSSLGILDHCIFFLIVSIGATSLGERPDHTDEIKAVYQRASSLFHDCVVDPSESSLQVVLLHTLYQLCNGHCGVAWTFCGLAIRTAQSMGLHRKSPMEMELPDHQLRLRSWLWWITLDLDANISLIQGRPPGIIHNFEERNMSVLHPSLDENDQSSLNLMQIYGWKYKISQMQNRFCNTMNSTERTDEMVDAIHKIDRDLTAWSDALPAACRPKKPILAPIHLRLHILVLHLDYFSLVRSIHWAAISLVAGLNDEHIGQNHVSAPDSEALCVDATRSYIRSLNENMDDAKKSNMFILMLQNANCLASIGILYRNIMKNPSQVSARADLEYIRAGKAHLECHIPRTMDRSSAAMVEHMLSSSHALVWNSNPCSSGTSYMANL</sequence>
<accession>A0A9N9VMZ0</accession>
<dbReference type="AlphaFoldDB" id="A0A9N9VMZ0"/>
<dbReference type="PANTHER" id="PTHR46910">
    <property type="entry name" value="TRANSCRIPTION FACTOR PDR1"/>
    <property type="match status" value="1"/>
</dbReference>
<protein>
    <recommendedName>
        <fullName evidence="6">Xylanolytic transcriptional activator regulatory domain-containing protein</fullName>
    </recommendedName>
</protein>
<dbReference type="Proteomes" id="UP000696573">
    <property type="component" value="Unassembled WGS sequence"/>
</dbReference>
<keyword evidence="8" id="KW-1185">Reference proteome</keyword>
<dbReference type="GO" id="GO:0003677">
    <property type="term" value="F:DNA binding"/>
    <property type="evidence" value="ECO:0007669"/>
    <property type="project" value="UniProtKB-KW"/>
</dbReference>
<dbReference type="GO" id="GO:0003700">
    <property type="term" value="F:DNA-binding transcription factor activity"/>
    <property type="evidence" value="ECO:0007669"/>
    <property type="project" value="InterPro"/>
</dbReference>
<evidence type="ECO:0000256" key="4">
    <source>
        <dbReference type="ARBA" id="ARBA00023242"/>
    </source>
</evidence>
<dbReference type="OrthoDB" id="5104314at2759"/>
<feature type="domain" description="Xylanolytic transcriptional activator regulatory" evidence="6">
    <location>
        <begin position="360"/>
        <end position="438"/>
    </location>
</feature>
<evidence type="ECO:0000313" key="8">
    <source>
        <dbReference type="Proteomes" id="UP000696573"/>
    </source>
</evidence>
<evidence type="ECO:0000256" key="1">
    <source>
        <dbReference type="ARBA" id="ARBA00004123"/>
    </source>
</evidence>
<feature type="region of interest" description="Disordered" evidence="5">
    <location>
        <begin position="1"/>
        <end position="40"/>
    </location>
</feature>
<dbReference type="SMART" id="SM00906">
    <property type="entry name" value="Fungal_trans"/>
    <property type="match status" value="1"/>
</dbReference>
<dbReference type="GO" id="GO:0008270">
    <property type="term" value="F:zinc ion binding"/>
    <property type="evidence" value="ECO:0007669"/>
    <property type="project" value="InterPro"/>
</dbReference>
<keyword evidence="3" id="KW-0238">DNA-binding</keyword>